<name>A0A1H0FUY8_9BACT</name>
<dbReference type="EMBL" id="FNIW01000006">
    <property type="protein sequence ID" value="SDN98498.1"/>
    <property type="molecule type" value="Genomic_DNA"/>
</dbReference>
<evidence type="ECO:0000256" key="6">
    <source>
        <dbReference type="ARBA" id="ARBA00023316"/>
    </source>
</evidence>
<dbReference type="STRING" id="645274.SAMN04487901_11097"/>
<comment type="function">
    <text evidence="7">Functions as a peptidoglycan terminase that cleaves nascent peptidoglycan strands endolytically to terminate their elongation.</text>
</comment>
<evidence type="ECO:0000256" key="3">
    <source>
        <dbReference type="ARBA" id="ARBA00022989"/>
    </source>
</evidence>
<evidence type="ECO:0000256" key="7">
    <source>
        <dbReference type="HAMAP-Rule" id="MF_02065"/>
    </source>
</evidence>
<keyword evidence="1 7" id="KW-1003">Cell membrane</keyword>
<sequence>MKKYTAKYYLIPATICLAGIVAIGYNYFFSAFASQDNKQYVYIDEDDTADSVYAKLEPLASHSALTGFRTLARHYDYDGHIRSGRYAIEPGMNTVSVFRMMRNGRQEPVMLTIPECRTMEQMAARLSKKLMLDSTSIAQALTDEDFCEQLGYDTCTIASIFVPNTYEVYWNTSMDKLMQRMMSEHDKFWTEERKQKARELGLSTDEVCTLASIIDEETANNAEKPMIAGMYLNRLKIGMPLQADPTVKFALKDFALKRIYHNHLEVNSPYNTYKNTGLPPGPIKVASIQGIDAVLNRVAHTYIYMCAKEDFSGTHNFATSYQEHLNNAARYAKALNERGIK</sequence>
<feature type="transmembrane region" description="Helical" evidence="7">
    <location>
        <begin position="9"/>
        <end position="29"/>
    </location>
</feature>
<accession>A0A1H0FUY8</accession>
<keyword evidence="2 7" id="KW-0812">Transmembrane</keyword>
<dbReference type="RefSeq" id="WP_091818056.1">
    <property type="nucleotide sequence ID" value="NZ_CP091792.1"/>
</dbReference>
<dbReference type="GO" id="GO:0008932">
    <property type="term" value="F:lytic endotransglycosylase activity"/>
    <property type="evidence" value="ECO:0007669"/>
    <property type="project" value="UniProtKB-UniRule"/>
</dbReference>
<dbReference type="EMBL" id="FNCQ01000010">
    <property type="protein sequence ID" value="SDG83359.1"/>
    <property type="molecule type" value="Genomic_DNA"/>
</dbReference>
<dbReference type="HAMAP" id="MF_02065">
    <property type="entry name" value="MltG"/>
    <property type="match status" value="1"/>
</dbReference>
<comment type="subcellular location">
    <subcellularLocation>
        <location evidence="7">Cell membrane</location>
        <topology evidence="7">Single-pass membrane protein</topology>
    </subcellularLocation>
</comment>
<evidence type="ECO:0000313" key="9">
    <source>
        <dbReference type="EMBL" id="SDN98498.1"/>
    </source>
</evidence>
<dbReference type="InterPro" id="IPR003770">
    <property type="entry name" value="MLTG-like"/>
</dbReference>
<keyword evidence="4 7" id="KW-0472">Membrane</keyword>
<evidence type="ECO:0000313" key="11">
    <source>
        <dbReference type="Proteomes" id="UP000199134"/>
    </source>
</evidence>
<dbReference type="CDD" id="cd08010">
    <property type="entry name" value="MltG_like"/>
    <property type="match status" value="1"/>
</dbReference>
<reference evidence="9 10" key="1">
    <citation type="submission" date="2016-10" db="EMBL/GenBank/DDBJ databases">
        <authorList>
            <person name="Varghese N."/>
            <person name="Submissions S."/>
        </authorList>
    </citation>
    <scope>NUCLEOTIDE SEQUENCE</scope>
    <source>
        <strain evidence="9">BP1-145</strain>
        <strain evidence="10">BP1-148</strain>
    </source>
</reference>
<keyword evidence="3 7" id="KW-1133">Transmembrane helix</keyword>
<dbReference type="GO" id="GO:0071555">
    <property type="term" value="P:cell wall organization"/>
    <property type="evidence" value="ECO:0007669"/>
    <property type="project" value="UniProtKB-KW"/>
</dbReference>
<evidence type="ECO:0000256" key="2">
    <source>
        <dbReference type="ARBA" id="ARBA00022692"/>
    </source>
</evidence>
<dbReference type="Proteomes" id="UP000198779">
    <property type="component" value="Unassembled WGS sequence"/>
</dbReference>
<dbReference type="OrthoDB" id="9814591at2"/>
<keyword evidence="6 7" id="KW-0961">Cell wall biogenesis/degradation</keyword>
<evidence type="ECO:0000313" key="10">
    <source>
        <dbReference type="Proteomes" id="UP000198779"/>
    </source>
</evidence>
<proteinExistence type="inferred from homology"/>
<organism evidence="9 11">
    <name type="scientific">Prevotella communis</name>
    <dbReference type="NCBI Taxonomy" id="2913614"/>
    <lineage>
        <taxon>Bacteria</taxon>
        <taxon>Pseudomonadati</taxon>
        <taxon>Bacteroidota</taxon>
        <taxon>Bacteroidia</taxon>
        <taxon>Bacteroidales</taxon>
        <taxon>Prevotellaceae</taxon>
        <taxon>Prevotella</taxon>
    </lineage>
</organism>
<comment type="catalytic activity">
    <reaction evidence="7">
        <text>a peptidoglycan chain = a peptidoglycan chain with N-acetyl-1,6-anhydromuramyl-[peptide] at the reducing end + a peptidoglycan chain with N-acetylglucosamine at the non-reducing end.</text>
        <dbReference type="EC" id="4.2.2.29"/>
    </reaction>
</comment>
<dbReference type="NCBIfam" id="TIGR00247">
    <property type="entry name" value="endolytic transglycosylase MltG"/>
    <property type="match status" value="1"/>
</dbReference>
<dbReference type="AlphaFoldDB" id="A0A1H0FUY8"/>
<dbReference type="GO" id="GO:0009252">
    <property type="term" value="P:peptidoglycan biosynthetic process"/>
    <property type="evidence" value="ECO:0007669"/>
    <property type="project" value="UniProtKB-UniRule"/>
</dbReference>
<protein>
    <recommendedName>
        <fullName evidence="7">Endolytic murein transglycosylase</fullName>
        <ecNumber evidence="7">4.2.2.29</ecNumber>
    </recommendedName>
    <alternativeName>
        <fullName evidence="7">Peptidoglycan lytic transglycosylase</fullName>
    </alternativeName>
    <alternativeName>
        <fullName evidence="7">Peptidoglycan polymerization terminase</fullName>
    </alternativeName>
</protein>
<dbReference type="EC" id="4.2.2.29" evidence="7"/>
<feature type="site" description="Important for catalytic activity" evidence="7">
    <location>
        <position position="217"/>
    </location>
</feature>
<keyword evidence="10" id="KW-1185">Reference proteome</keyword>
<evidence type="ECO:0000256" key="5">
    <source>
        <dbReference type="ARBA" id="ARBA00023239"/>
    </source>
</evidence>
<dbReference type="Proteomes" id="UP000199134">
    <property type="component" value="Unassembled WGS sequence"/>
</dbReference>
<dbReference type="Gene3D" id="3.30.160.60">
    <property type="entry name" value="Classic Zinc Finger"/>
    <property type="match status" value="1"/>
</dbReference>
<evidence type="ECO:0000256" key="4">
    <source>
        <dbReference type="ARBA" id="ARBA00023136"/>
    </source>
</evidence>
<accession>A0A1G7XGL0</accession>
<reference evidence="8 11" key="2">
    <citation type="submission" date="2016-10" db="EMBL/GenBank/DDBJ databases">
        <authorList>
            <person name="de Groot N.N."/>
        </authorList>
    </citation>
    <scope>NUCLEOTIDE SEQUENCE [LARGE SCALE GENOMIC DNA]</scope>
    <source>
        <strain evidence="11">BP1-145</strain>
        <strain evidence="8">BP1-148</strain>
    </source>
</reference>
<dbReference type="GO" id="GO:0005886">
    <property type="term" value="C:plasma membrane"/>
    <property type="evidence" value="ECO:0007669"/>
    <property type="project" value="UniProtKB-SubCell"/>
</dbReference>
<evidence type="ECO:0000256" key="1">
    <source>
        <dbReference type="ARBA" id="ARBA00022475"/>
    </source>
</evidence>
<keyword evidence="5 7" id="KW-0456">Lyase</keyword>
<evidence type="ECO:0000313" key="8">
    <source>
        <dbReference type="EMBL" id="SDG83359.1"/>
    </source>
</evidence>
<dbReference type="Pfam" id="PF02618">
    <property type="entry name" value="YceG"/>
    <property type="match status" value="1"/>
</dbReference>
<dbReference type="PANTHER" id="PTHR30518:SF2">
    <property type="entry name" value="ENDOLYTIC MUREIN TRANSGLYCOSYLASE"/>
    <property type="match status" value="1"/>
</dbReference>
<gene>
    <name evidence="7" type="primary">mltG</name>
    <name evidence="9" type="ORF">SAMN04487900_106118</name>
    <name evidence="8" type="ORF">SAMN04487901_11097</name>
</gene>
<comment type="similarity">
    <text evidence="7">Belongs to the transglycosylase MltG family.</text>
</comment>
<dbReference type="PANTHER" id="PTHR30518">
    <property type="entry name" value="ENDOLYTIC MUREIN TRANSGLYCOSYLASE"/>
    <property type="match status" value="1"/>
</dbReference>